<evidence type="ECO:0000313" key="3">
    <source>
        <dbReference type="Proteomes" id="UP000433577"/>
    </source>
</evidence>
<dbReference type="KEGG" id="pacs:FAZ98_34915"/>
<geneLocation type="plasmid" evidence="2 3">
    <name>p1</name>
</geneLocation>
<accession>A0A7Z2GS89</accession>
<protein>
    <submittedName>
        <fullName evidence="2">Uncharacterized protein</fullName>
    </submittedName>
</protein>
<keyword evidence="2" id="KW-0614">Plasmid</keyword>
<keyword evidence="3" id="KW-1185">Reference proteome</keyword>
<keyword evidence="1" id="KW-1133">Transmembrane helix</keyword>
<evidence type="ECO:0000313" key="2">
    <source>
        <dbReference type="EMBL" id="QGZ67022.1"/>
    </source>
</evidence>
<dbReference type="EMBL" id="CP046917">
    <property type="protein sequence ID" value="QGZ67022.1"/>
    <property type="molecule type" value="Genomic_DNA"/>
</dbReference>
<dbReference type="OrthoDB" id="9021034at2"/>
<organism evidence="2 3">
    <name type="scientific">Paraburkholderia acidisoli</name>
    <dbReference type="NCBI Taxonomy" id="2571748"/>
    <lineage>
        <taxon>Bacteria</taxon>
        <taxon>Pseudomonadati</taxon>
        <taxon>Pseudomonadota</taxon>
        <taxon>Betaproteobacteria</taxon>
        <taxon>Burkholderiales</taxon>
        <taxon>Burkholderiaceae</taxon>
        <taxon>Paraburkholderia</taxon>
    </lineage>
</organism>
<dbReference type="AlphaFoldDB" id="A0A7Z2GS89"/>
<gene>
    <name evidence="2" type="ORF">FAZ98_34915</name>
</gene>
<sequence length="86" mass="9456">MSLTTTLISKLSGLDEIDARRIMLSVRAQDDLTAMPPAEFRGGRSARAWALAVVMARNPVRFWIGLAGLLVFPAYLIFQVGAWIHG</sequence>
<keyword evidence="1" id="KW-0812">Transmembrane</keyword>
<dbReference type="Proteomes" id="UP000433577">
    <property type="component" value="Plasmid p1"/>
</dbReference>
<proteinExistence type="predicted"/>
<name>A0A7Z2GS89_9BURK</name>
<feature type="transmembrane region" description="Helical" evidence="1">
    <location>
        <begin position="62"/>
        <end position="84"/>
    </location>
</feature>
<evidence type="ECO:0000256" key="1">
    <source>
        <dbReference type="SAM" id="Phobius"/>
    </source>
</evidence>
<dbReference type="RefSeq" id="WP_158958929.1">
    <property type="nucleotide sequence ID" value="NZ_CP046917.1"/>
</dbReference>
<reference evidence="2 3" key="1">
    <citation type="submission" date="2019-12" db="EMBL/GenBank/DDBJ databases">
        <title>Paraburkholderia acidiphila 7Q-K02 sp. nov and Paraburkholderia acidisoli DHF22 sp. nov., two strains isolated from forest soil.</title>
        <authorList>
            <person name="Gao Z."/>
            <person name="Qiu L."/>
        </authorList>
    </citation>
    <scope>NUCLEOTIDE SEQUENCE [LARGE SCALE GENOMIC DNA]</scope>
    <source>
        <strain evidence="2 3">DHF22</strain>
        <plasmid evidence="2 3">p1</plasmid>
    </source>
</reference>
<keyword evidence="1" id="KW-0472">Membrane</keyword>